<dbReference type="AlphaFoldDB" id="A0A9Q1QEW8"/>
<keyword evidence="2" id="KW-1185">Reference proteome</keyword>
<gene>
    <name evidence="1" type="ORF">Cgig2_017169</name>
</gene>
<proteinExistence type="predicted"/>
<reference evidence="1" key="1">
    <citation type="submission" date="2022-04" db="EMBL/GenBank/DDBJ databases">
        <title>Carnegiea gigantea Genome sequencing and assembly v2.</title>
        <authorList>
            <person name="Copetti D."/>
            <person name="Sanderson M.J."/>
            <person name="Burquez A."/>
            <person name="Wojciechowski M.F."/>
        </authorList>
    </citation>
    <scope>NUCLEOTIDE SEQUENCE</scope>
    <source>
        <strain evidence="1">SGP5-SGP5p</strain>
        <tissue evidence="1">Aerial part</tissue>
    </source>
</reference>
<organism evidence="1 2">
    <name type="scientific">Carnegiea gigantea</name>
    <dbReference type="NCBI Taxonomy" id="171969"/>
    <lineage>
        <taxon>Eukaryota</taxon>
        <taxon>Viridiplantae</taxon>
        <taxon>Streptophyta</taxon>
        <taxon>Embryophyta</taxon>
        <taxon>Tracheophyta</taxon>
        <taxon>Spermatophyta</taxon>
        <taxon>Magnoliopsida</taxon>
        <taxon>eudicotyledons</taxon>
        <taxon>Gunneridae</taxon>
        <taxon>Pentapetalae</taxon>
        <taxon>Caryophyllales</taxon>
        <taxon>Cactineae</taxon>
        <taxon>Cactaceae</taxon>
        <taxon>Cactoideae</taxon>
        <taxon>Echinocereeae</taxon>
        <taxon>Carnegiea</taxon>
    </lineage>
</organism>
<dbReference type="EMBL" id="JAKOGI010000215">
    <property type="protein sequence ID" value="KAJ8439602.1"/>
    <property type="molecule type" value="Genomic_DNA"/>
</dbReference>
<protein>
    <submittedName>
        <fullName evidence="1">Uncharacterized protein</fullName>
    </submittedName>
</protein>
<evidence type="ECO:0000313" key="1">
    <source>
        <dbReference type="EMBL" id="KAJ8439602.1"/>
    </source>
</evidence>
<comment type="caution">
    <text evidence="1">The sequence shown here is derived from an EMBL/GenBank/DDBJ whole genome shotgun (WGS) entry which is preliminary data.</text>
</comment>
<evidence type="ECO:0000313" key="2">
    <source>
        <dbReference type="Proteomes" id="UP001153076"/>
    </source>
</evidence>
<dbReference type="Proteomes" id="UP001153076">
    <property type="component" value="Unassembled WGS sequence"/>
</dbReference>
<name>A0A9Q1QEW8_9CARY</name>
<dbReference type="OrthoDB" id="1587081at2759"/>
<accession>A0A9Q1QEW8</accession>
<sequence length="240" mass="27644">MTLGLPKGPLEVVEPKNKSNMIIEFASLLNRWKQQLPEHDSIPKCGEIIKMIIYKSLWEPKRRSQLPHFKRTSRFEQSDMTKLGAIHDDSACAISYQEDSLDKAIVIDEEDEVNEEERCNKNIEDGKAATYLIITNSQLPTEVITELEELTPGARNPLKRARKGHSYEVKEQNPVLMQGSYESEEFLMEIDATEKRFVGSQDTMHDFPQFTPSSFSPGCPRRRNKHCSKELFLLIRSLIF</sequence>